<evidence type="ECO:0000313" key="3">
    <source>
        <dbReference type="Proteomes" id="UP000321424"/>
    </source>
</evidence>
<keyword evidence="3" id="KW-1185">Reference proteome</keyword>
<accession>A0A511MJQ2</accession>
<sequence>MLLKHPLGSYVEVDDEYGEQLKFSGFQEVTSGASRTSGRSKSPRKAPDAGRVDPSSDTP</sequence>
<dbReference type="Pfam" id="PF23976">
    <property type="entry name" value="DUF7302"/>
    <property type="match status" value="1"/>
</dbReference>
<feature type="region of interest" description="Disordered" evidence="1">
    <location>
        <begin position="28"/>
        <end position="59"/>
    </location>
</feature>
<dbReference type="Proteomes" id="UP000321424">
    <property type="component" value="Unassembled WGS sequence"/>
</dbReference>
<feature type="compositionally biased region" description="Polar residues" evidence="1">
    <location>
        <begin position="28"/>
        <end position="40"/>
    </location>
</feature>
<comment type="caution">
    <text evidence="2">The sequence shown here is derived from an EMBL/GenBank/DDBJ whole genome shotgun (WGS) entry which is preliminary data.</text>
</comment>
<protein>
    <submittedName>
        <fullName evidence="2">Uncharacterized protein</fullName>
    </submittedName>
</protein>
<organism evidence="2 3">
    <name type="scientific">Nocardia ninae NBRC 108245</name>
    <dbReference type="NCBI Taxonomy" id="1210091"/>
    <lineage>
        <taxon>Bacteria</taxon>
        <taxon>Bacillati</taxon>
        <taxon>Actinomycetota</taxon>
        <taxon>Actinomycetes</taxon>
        <taxon>Mycobacteriales</taxon>
        <taxon>Nocardiaceae</taxon>
        <taxon>Nocardia</taxon>
    </lineage>
</organism>
<reference evidence="2 3" key="1">
    <citation type="submission" date="2019-07" db="EMBL/GenBank/DDBJ databases">
        <title>Whole genome shotgun sequence of Nocardia ninae NBRC 108245.</title>
        <authorList>
            <person name="Hosoyama A."/>
            <person name="Uohara A."/>
            <person name="Ohji S."/>
            <person name="Ichikawa N."/>
        </authorList>
    </citation>
    <scope>NUCLEOTIDE SEQUENCE [LARGE SCALE GENOMIC DNA]</scope>
    <source>
        <strain evidence="2 3">NBRC 108245</strain>
    </source>
</reference>
<evidence type="ECO:0000313" key="2">
    <source>
        <dbReference type="EMBL" id="GEM40854.1"/>
    </source>
</evidence>
<dbReference type="InterPro" id="IPR055726">
    <property type="entry name" value="DUF7302"/>
</dbReference>
<evidence type="ECO:0000256" key="1">
    <source>
        <dbReference type="SAM" id="MobiDB-lite"/>
    </source>
</evidence>
<gene>
    <name evidence="2" type="ORF">NN4_53730</name>
</gene>
<name>A0A511MJQ2_9NOCA</name>
<dbReference type="EMBL" id="BJXA01000042">
    <property type="protein sequence ID" value="GEM40854.1"/>
    <property type="molecule type" value="Genomic_DNA"/>
</dbReference>
<dbReference type="AlphaFoldDB" id="A0A511MJQ2"/>
<proteinExistence type="predicted"/>